<dbReference type="AlphaFoldDB" id="A0A926DGC2"/>
<gene>
    <name evidence="1" type="ORF">H8693_05670</name>
</gene>
<name>A0A926DGC2_9FIRM</name>
<dbReference type="RefSeq" id="WP_249280186.1">
    <property type="nucleotide sequence ID" value="NZ_JACRSS010000002.1"/>
</dbReference>
<dbReference type="Pfam" id="PF00805">
    <property type="entry name" value="Pentapeptide"/>
    <property type="match status" value="1"/>
</dbReference>
<proteinExistence type="predicted"/>
<evidence type="ECO:0000313" key="2">
    <source>
        <dbReference type="Proteomes" id="UP000617951"/>
    </source>
</evidence>
<dbReference type="Gene3D" id="2.160.20.80">
    <property type="entry name" value="E3 ubiquitin-protein ligase SopA"/>
    <property type="match status" value="1"/>
</dbReference>
<sequence>MKLHAELPDAILQEFLPRCRSCYGLCCVALARSIPDGFPETRLPGEPCSFLQPDFRCTIHAELSARGLFGCETYHCLGAGQMVSGLFPSGSWRLADSPDEAREIYRAFLLGEGLKLTLWYLAEAGTLLPVQELWARINRLLSKGLALCGFSREDFFLYDLEEYLLRAHSLLRQTWSMLRRQLSWKPRRRPPNCVGRCFQGWDTRGMNFSTSSLAQADFQGCDLWGANFLGADIQGADFRGADLSEALFLTPGQIGRTITDETTRLPQALLFCLNGR</sequence>
<protein>
    <submittedName>
        <fullName evidence="1">Pentapeptide repeat-containing protein</fullName>
    </submittedName>
</protein>
<evidence type="ECO:0000313" key="1">
    <source>
        <dbReference type="EMBL" id="MBC8538420.1"/>
    </source>
</evidence>
<dbReference type="SUPFAM" id="SSF141571">
    <property type="entry name" value="Pentapeptide repeat-like"/>
    <property type="match status" value="1"/>
</dbReference>
<reference evidence="1" key="1">
    <citation type="submission" date="2020-08" db="EMBL/GenBank/DDBJ databases">
        <title>Genome public.</title>
        <authorList>
            <person name="Liu C."/>
            <person name="Sun Q."/>
        </authorList>
    </citation>
    <scope>NUCLEOTIDE SEQUENCE</scope>
    <source>
        <strain evidence="1">NSJ-63</strain>
    </source>
</reference>
<keyword evidence="2" id="KW-1185">Reference proteome</keyword>
<dbReference type="InterPro" id="IPR001646">
    <property type="entry name" value="5peptide_repeat"/>
</dbReference>
<organism evidence="1 2">
    <name type="scientific">Guopingia tenuis</name>
    <dbReference type="NCBI Taxonomy" id="2763656"/>
    <lineage>
        <taxon>Bacteria</taxon>
        <taxon>Bacillati</taxon>
        <taxon>Bacillota</taxon>
        <taxon>Clostridia</taxon>
        <taxon>Christensenellales</taxon>
        <taxon>Christensenellaceae</taxon>
        <taxon>Guopingia</taxon>
    </lineage>
</organism>
<accession>A0A926DGC2</accession>
<dbReference type="Proteomes" id="UP000617951">
    <property type="component" value="Unassembled WGS sequence"/>
</dbReference>
<comment type="caution">
    <text evidence="1">The sequence shown here is derived from an EMBL/GenBank/DDBJ whole genome shotgun (WGS) entry which is preliminary data.</text>
</comment>
<dbReference type="EMBL" id="JACRSS010000002">
    <property type="protein sequence ID" value="MBC8538420.1"/>
    <property type="molecule type" value="Genomic_DNA"/>
</dbReference>